<feature type="transmembrane region" description="Helical" evidence="8">
    <location>
        <begin position="433"/>
        <end position="454"/>
    </location>
</feature>
<protein>
    <submittedName>
        <fullName evidence="10">MFS general substrate transporter</fullName>
    </submittedName>
</protein>
<dbReference type="PANTHER" id="PTHR23501">
    <property type="entry name" value="MAJOR FACILITATOR SUPERFAMILY"/>
    <property type="match status" value="1"/>
</dbReference>
<keyword evidence="3 8" id="KW-0812">Transmembrane</keyword>
<dbReference type="InterPro" id="IPR036259">
    <property type="entry name" value="MFS_trans_sf"/>
</dbReference>
<feature type="transmembrane region" description="Helical" evidence="8">
    <location>
        <begin position="165"/>
        <end position="183"/>
    </location>
</feature>
<dbReference type="GO" id="GO:0005886">
    <property type="term" value="C:plasma membrane"/>
    <property type="evidence" value="ECO:0007669"/>
    <property type="project" value="TreeGrafter"/>
</dbReference>
<proteinExistence type="predicted"/>
<evidence type="ECO:0000313" key="10">
    <source>
        <dbReference type="EMBL" id="OIW34268.1"/>
    </source>
</evidence>
<feature type="transmembrane region" description="Helical" evidence="8">
    <location>
        <begin position="511"/>
        <end position="529"/>
    </location>
</feature>
<feature type="transmembrane region" description="Helical" evidence="8">
    <location>
        <begin position="195"/>
        <end position="214"/>
    </location>
</feature>
<dbReference type="InParanoid" id="A0A1J7JXW7"/>
<evidence type="ECO:0000256" key="4">
    <source>
        <dbReference type="ARBA" id="ARBA00022989"/>
    </source>
</evidence>
<feature type="transmembrane region" description="Helical" evidence="8">
    <location>
        <begin position="77"/>
        <end position="95"/>
    </location>
</feature>
<keyword evidence="5 8" id="KW-0472">Membrane</keyword>
<evidence type="ECO:0000256" key="6">
    <source>
        <dbReference type="ARBA" id="ARBA00023180"/>
    </source>
</evidence>
<keyword evidence="4 8" id="KW-1133">Transmembrane helix</keyword>
<reference evidence="10 11" key="1">
    <citation type="submission" date="2016-10" db="EMBL/GenBank/DDBJ databases">
        <title>Draft genome sequence of Coniochaeta ligniaria NRRL30616, a lignocellulolytic fungus for bioabatement of inhibitors in plant biomass hydrolysates.</title>
        <authorList>
            <consortium name="DOE Joint Genome Institute"/>
            <person name="Jimenez D.J."/>
            <person name="Hector R.E."/>
            <person name="Riley R."/>
            <person name="Sun H."/>
            <person name="Grigoriev I.V."/>
            <person name="Van Elsas J.D."/>
            <person name="Nichols N.N."/>
        </authorList>
    </citation>
    <scope>NUCLEOTIDE SEQUENCE [LARGE SCALE GENOMIC DNA]</scope>
    <source>
        <strain evidence="10 11">NRRL 30616</strain>
    </source>
</reference>
<feature type="transmembrane region" description="Helical" evidence="8">
    <location>
        <begin position="39"/>
        <end position="57"/>
    </location>
</feature>
<evidence type="ECO:0000313" key="11">
    <source>
        <dbReference type="Proteomes" id="UP000182658"/>
    </source>
</evidence>
<feature type="transmembrane region" description="Helical" evidence="8">
    <location>
        <begin position="340"/>
        <end position="362"/>
    </location>
</feature>
<accession>A0A1J7JXW7</accession>
<feature type="domain" description="Major facilitator superfamily (MFS) profile" evidence="9">
    <location>
        <begin position="42"/>
        <end position="534"/>
    </location>
</feature>
<name>A0A1J7JXW7_9PEZI</name>
<dbReference type="InterPro" id="IPR011701">
    <property type="entry name" value="MFS"/>
</dbReference>
<feature type="transmembrane region" description="Helical" evidence="8">
    <location>
        <begin position="265"/>
        <end position="284"/>
    </location>
</feature>
<dbReference type="SUPFAM" id="SSF103473">
    <property type="entry name" value="MFS general substrate transporter"/>
    <property type="match status" value="1"/>
</dbReference>
<keyword evidence="11" id="KW-1185">Reference proteome</keyword>
<gene>
    <name evidence="10" type="ORF">CONLIGDRAFT_566943</name>
</gene>
<dbReference type="InterPro" id="IPR020846">
    <property type="entry name" value="MFS_dom"/>
</dbReference>
<evidence type="ECO:0000256" key="1">
    <source>
        <dbReference type="ARBA" id="ARBA00004141"/>
    </source>
</evidence>
<dbReference type="PANTHER" id="PTHR23501:SF187">
    <property type="entry name" value="MAJOR FACILITATOR SUPERFAMILY (MFS) PROFILE DOMAIN-CONTAINING PROTEIN"/>
    <property type="match status" value="1"/>
</dbReference>
<sequence>MGNPEEAGGNQSAEATDATDGDNGESAQAPKKFNRSKRFWAIIATLSIISILSALENTVVTTALPYIVTQLDLGPRYIWVTNVFFLTGAAVQPLFGQLANIFGRRWVTMTIVALFTVGSAVAGGATNGAMLIAGRAIQGMGGGGINIIVDIIVSDLVPLRERGNYVAVILLTYTVGMTLGPWVGGSIITNTSWRWVFYINVPVGGAAMVMIFLFLQVRYNKEMSLAQKLRRIDYIGNTILVGSTVAVLYALTYAGTQLPWSSPKVLVPLVIGLLGLVFFMFFETTSIAKEPVIPPRLFKSRTTSAIFAATFLNSALLYWCLFFLPVYFQAVVGNSPEQAGVNLLPAILVAIPGAVVAVLLLSRFGRYKPLHLAGFAISTIGVGTFTLLDEHSSKAQYIIYQSVAAIGSGMVLNTLLPAVQAQMDESDQAATTAAWSFIRSFGSIWGVAIPAAIFNNRFSQLSIDRISDPAARAVFSGGNSAYERASAELVWSFPEPTRDEIRSVYAGALKLVWQVAIAFVGGAFLLVLLEKETKLRTELETEYGLAEKKGKNDEEQAKVGEDLVVSNLVS</sequence>
<comment type="subcellular location">
    <subcellularLocation>
        <location evidence="1">Membrane</location>
        <topology evidence="1">Multi-pass membrane protein</topology>
    </subcellularLocation>
</comment>
<organism evidence="10 11">
    <name type="scientific">Coniochaeta ligniaria NRRL 30616</name>
    <dbReference type="NCBI Taxonomy" id="1408157"/>
    <lineage>
        <taxon>Eukaryota</taxon>
        <taxon>Fungi</taxon>
        <taxon>Dikarya</taxon>
        <taxon>Ascomycota</taxon>
        <taxon>Pezizomycotina</taxon>
        <taxon>Sordariomycetes</taxon>
        <taxon>Sordariomycetidae</taxon>
        <taxon>Coniochaetales</taxon>
        <taxon>Coniochaetaceae</taxon>
        <taxon>Coniochaeta</taxon>
    </lineage>
</organism>
<dbReference type="Proteomes" id="UP000182658">
    <property type="component" value="Unassembled WGS sequence"/>
</dbReference>
<dbReference type="GO" id="GO:0022857">
    <property type="term" value="F:transmembrane transporter activity"/>
    <property type="evidence" value="ECO:0007669"/>
    <property type="project" value="InterPro"/>
</dbReference>
<evidence type="ECO:0000256" key="5">
    <source>
        <dbReference type="ARBA" id="ARBA00023136"/>
    </source>
</evidence>
<feature type="transmembrane region" description="Helical" evidence="8">
    <location>
        <begin position="305"/>
        <end position="328"/>
    </location>
</feature>
<dbReference type="Gene3D" id="1.20.1720.10">
    <property type="entry name" value="Multidrug resistance protein D"/>
    <property type="match status" value="1"/>
</dbReference>
<feature type="transmembrane region" description="Helical" evidence="8">
    <location>
        <begin position="132"/>
        <end position="153"/>
    </location>
</feature>
<feature type="transmembrane region" description="Helical" evidence="8">
    <location>
        <begin position="369"/>
        <end position="387"/>
    </location>
</feature>
<dbReference type="AlphaFoldDB" id="A0A1J7JXW7"/>
<dbReference type="Gene3D" id="1.20.1250.20">
    <property type="entry name" value="MFS general substrate transporter like domains"/>
    <property type="match status" value="1"/>
</dbReference>
<keyword evidence="6" id="KW-0325">Glycoprotein</keyword>
<feature type="transmembrane region" description="Helical" evidence="8">
    <location>
        <begin position="107"/>
        <end position="126"/>
    </location>
</feature>
<dbReference type="OrthoDB" id="10021397at2759"/>
<dbReference type="EMBL" id="KV875093">
    <property type="protein sequence ID" value="OIW34268.1"/>
    <property type="molecule type" value="Genomic_DNA"/>
</dbReference>
<evidence type="ECO:0000256" key="3">
    <source>
        <dbReference type="ARBA" id="ARBA00022692"/>
    </source>
</evidence>
<dbReference type="FunCoup" id="A0A1J7JXW7">
    <property type="interactions" value="29"/>
</dbReference>
<evidence type="ECO:0000256" key="8">
    <source>
        <dbReference type="SAM" id="Phobius"/>
    </source>
</evidence>
<keyword evidence="2" id="KW-0813">Transport</keyword>
<evidence type="ECO:0000259" key="9">
    <source>
        <dbReference type="PROSITE" id="PS50850"/>
    </source>
</evidence>
<feature type="region of interest" description="Disordered" evidence="7">
    <location>
        <begin position="1"/>
        <end position="29"/>
    </location>
</feature>
<evidence type="ECO:0000256" key="7">
    <source>
        <dbReference type="SAM" id="MobiDB-lite"/>
    </source>
</evidence>
<dbReference type="PROSITE" id="PS50850">
    <property type="entry name" value="MFS"/>
    <property type="match status" value="1"/>
</dbReference>
<feature type="transmembrane region" description="Helical" evidence="8">
    <location>
        <begin position="234"/>
        <end position="253"/>
    </location>
</feature>
<dbReference type="Pfam" id="PF07690">
    <property type="entry name" value="MFS_1"/>
    <property type="match status" value="1"/>
</dbReference>
<feature type="transmembrane region" description="Helical" evidence="8">
    <location>
        <begin position="399"/>
        <end position="421"/>
    </location>
</feature>
<evidence type="ECO:0000256" key="2">
    <source>
        <dbReference type="ARBA" id="ARBA00022448"/>
    </source>
</evidence>